<feature type="transmembrane region" description="Helical" evidence="1">
    <location>
        <begin position="21"/>
        <end position="43"/>
    </location>
</feature>
<dbReference type="RefSeq" id="WP_267932471.1">
    <property type="nucleotide sequence ID" value="NZ_CP113257.1"/>
</dbReference>
<organism evidence="2 3">
    <name type="scientific">Stutzerimonas frequens</name>
    <dbReference type="NCBI Taxonomy" id="2968969"/>
    <lineage>
        <taxon>Bacteria</taxon>
        <taxon>Pseudomonadati</taxon>
        <taxon>Pseudomonadota</taxon>
        <taxon>Gammaproteobacteria</taxon>
        <taxon>Pseudomonadales</taxon>
        <taxon>Pseudomonadaceae</taxon>
        <taxon>Stutzerimonas</taxon>
    </lineage>
</organism>
<keyword evidence="1" id="KW-0812">Transmembrane</keyword>
<name>A0AA47E4P8_9GAMM</name>
<protein>
    <submittedName>
        <fullName evidence="2">Iron transporter</fullName>
    </submittedName>
</protein>
<accession>A0AA47E4P8</accession>
<gene>
    <name evidence="2" type="ORF">OSV15_08070</name>
</gene>
<keyword evidence="1" id="KW-0472">Membrane</keyword>
<proteinExistence type="predicted"/>
<dbReference type="AlphaFoldDB" id="A0AA47E4P8"/>
<evidence type="ECO:0000256" key="1">
    <source>
        <dbReference type="SAM" id="Phobius"/>
    </source>
</evidence>
<evidence type="ECO:0000313" key="2">
    <source>
        <dbReference type="EMBL" id="WAE54107.1"/>
    </source>
</evidence>
<feature type="transmembrane region" description="Helical" evidence="1">
    <location>
        <begin position="77"/>
        <end position="96"/>
    </location>
</feature>
<evidence type="ECO:0000313" key="3">
    <source>
        <dbReference type="Proteomes" id="UP001164632"/>
    </source>
</evidence>
<sequence>MNKPTKPRRSSQVAPVVSRTLLAVLGGYGFTYAFTAALSRALPLPRVDAVVIASLLSFIVYLIFVLWAFACASARRVVVVLATTLPLAVLGFWPQWLEWMR</sequence>
<feature type="transmembrane region" description="Helical" evidence="1">
    <location>
        <begin position="49"/>
        <end position="70"/>
    </location>
</feature>
<reference evidence="2" key="1">
    <citation type="submission" date="2022-11" db="EMBL/GenBank/DDBJ databases">
        <title>Genomic of Pseudomonas TF18.</title>
        <authorList>
            <person name="Liu T."/>
        </authorList>
    </citation>
    <scope>NUCLEOTIDE SEQUENCE</scope>
    <source>
        <strain evidence="2">TF18</strain>
    </source>
</reference>
<dbReference type="Proteomes" id="UP001164632">
    <property type="component" value="Chromosome"/>
</dbReference>
<keyword evidence="1" id="KW-1133">Transmembrane helix</keyword>
<dbReference type="EMBL" id="CP113257">
    <property type="protein sequence ID" value="WAE54107.1"/>
    <property type="molecule type" value="Genomic_DNA"/>
</dbReference>